<accession>A0A0D9VFW1</accession>
<organism evidence="1 2">
    <name type="scientific">Leersia perrieri</name>
    <dbReference type="NCBI Taxonomy" id="77586"/>
    <lineage>
        <taxon>Eukaryota</taxon>
        <taxon>Viridiplantae</taxon>
        <taxon>Streptophyta</taxon>
        <taxon>Embryophyta</taxon>
        <taxon>Tracheophyta</taxon>
        <taxon>Spermatophyta</taxon>
        <taxon>Magnoliopsida</taxon>
        <taxon>Liliopsida</taxon>
        <taxon>Poales</taxon>
        <taxon>Poaceae</taxon>
        <taxon>BOP clade</taxon>
        <taxon>Oryzoideae</taxon>
        <taxon>Oryzeae</taxon>
        <taxon>Oryzinae</taxon>
        <taxon>Leersia</taxon>
    </lineage>
</organism>
<reference evidence="1" key="3">
    <citation type="submission" date="2015-04" db="UniProtKB">
        <authorList>
            <consortium name="EnsemblPlants"/>
        </authorList>
    </citation>
    <scope>IDENTIFICATION</scope>
</reference>
<dbReference type="HOGENOM" id="CLU_3399935_0_0_1"/>
<dbReference type="Gramene" id="LPERR02G13120.1">
    <property type="protein sequence ID" value="LPERR02G13120.1"/>
    <property type="gene ID" value="LPERR02G13120"/>
</dbReference>
<sequence length="31" mass="3596">MCEQYSIECLNVSLGSWLLVLYMTVKCILRS</sequence>
<reference evidence="2" key="2">
    <citation type="submission" date="2013-12" db="EMBL/GenBank/DDBJ databases">
        <authorList>
            <person name="Yu Y."/>
            <person name="Lee S."/>
            <person name="de Baynast K."/>
            <person name="Wissotski M."/>
            <person name="Liu L."/>
            <person name="Talag J."/>
            <person name="Goicoechea J."/>
            <person name="Angelova A."/>
            <person name="Jetty R."/>
            <person name="Kudrna D."/>
            <person name="Golser W."/>
            <person name="Rivera L."/>
            <person name="Zhang J."/>
            <person name="Wing R."/>
        </authorList>
    </citation>
    <scope>NUCLEOTIDE SEQUENCE</scope>
</reference>
<name>A0A0D9VFW1_9ORYZ</name>
<dbReference type="EnsemblPlants" id="LPERR02G13120.1">
    <property type="protein sequence ID" value="LPERR02G13120.1"/>
    <property type="gene ID" value="LPERR02G13120"/>
</dbReference>
<reference evidence="1 2" key="1">
    <citation type="submission" date="2012-08" db="EMBL/GenBank/DDBJ databases">
        <title>Oryza genome evolution.</title>
        <authorList>
            <person name="Wing R.A."/>
        </authorList>
    </citation>
    <scope>NUCLEOTIDE SEQUENCE</scope>
</reference>
<dbReference type="Proteomes" id="UP000032180">
    <property type="component" value="Chromosome 2"/>
</dbReference>
<evidence type="ECO:0000313" key="2">
    <source>
        <dbReference type="Proteomes" id="UP000032180"/>
    </source>
</evidence>
<keyword evidence="2" id="KW-1185">Reference proteome</keyword>
<dbReference type="AlphaFoldDB" id="A0A0D9VFW1"/>
<evidence type="ECO:0000313" key="1">
    <source>
        <dbReference type="EnsemblPlants" id="LPERR02G13120.1"/>
    </source>
</evidence>
<proteinExistence type="predicted"/>
<protein>
    <submittedName>
        <fullName evidence="1">Uncharacterized protein</fullName>
    </submittedName>
</protein>